<name>A0A9P9BP93_9PEZI</name>
<comment type="caution">
    <text evidence="1">The sequence shown here is derived from an EMBL/GenBank/DDBJ whole genome shotgun (WGS) entry which is preliminary data.</text>
</comment>
<dbReference type="GeneID" id="70192306"/>
<sequence>MHALKPRCVISQQYASRKRSNLEAGLGWDGKLRAGEDEGLLIVPWVHEGMDPPEVAVHTGGGQHELKLSLPGACNDFALGGRQAHEAWSPGSGSFLVLVWRSQSIEGPSEAQAAIAIGELTYGVYLPPSSFQTPPDPVSHHSDSFRKFRYNRWGL</sequence>
<evidence type="ECO:0000313" key="2">
    <source>
        <dbReference type="Proteomes" id="UP000756346"/>
    </source>
</evidence>
<accession>A0A9P9BP93</accession>
<keyword evidence="2" id="KW-1185">Reference proteome</keyword>
<dbReference type="RefSeq" id="XP_046007859.1">
    <property type="nucleotide sequence ID" value="XM_046162760.1"/>
</dbReference>
<protein>
    <submittedName>
        <fullName evidence="1">Uncharacterized protein</fullName>
    </submittedName>
</protein>
<dbReference type="EMBL" id="JAGTJQ010000010">
    <property type="protein sequence ID" value="KAH7021658.1"/>
    <property type="molecule type" value="Genomic_DNA"/>
</dbReference>
<gene>
    <name evidence="1" type="ORF">B0I36DRAFT_435383</name>
</gene>
<evidence type="ECO:0000313" key="1">
    <source>
        <dbReference type="EMBL" id="KAH7021658.1"/>
    </source>
</evidence>
<proteinExistence type="predicted"/>
<dbReference type="Proteomes" id="UP000756346">
    <property type="component" value="Unassembled WGS sequence"/>
</dbReference>
<reference evidence="1" key="1">
    <citation type="journal article" date="2021" name="Nat. Commun.">
        <title>Genetic determinants of endophytism in the Arabidopsis root mycobiome.</title>
        <authorList>
            <person name="Mesny F."/>
            <person name="Miyauchi S."/>
            <person name="Thiergart T."/>
            <person name="Pickel B."/>
            <person name="Atanasova L."/>
            <person name="Karlsson M."/>
            <person name="Huettel B."/>
            <person name="Barry K.W."/>
            <person name="Haridas S."/>
            <person name="Chen C."/>
            <person name="Bauer D."/>
            <person name="Andreopoulos W."/>
            <person name="Pangilinan J."/>
            <person name="LaButti K."/>
            <person name="Riley R."/>
            <person name="Lipzen A."/>
            <person name="Clum A."/>
            <person name="Drula E."/>
            <person name="Henrissat B."/>
            <person name="Kohler A."/>
            <person name="Grigoriev I.V."/>
            <person name="Martin F.M."/>
            <person name="Hacquard S."/>
        </authorList>
    </citation>
    <scope>NUCLEOTIDE SEQUENCE</scope>
    <source>
        <strain evidence="1">MPI-CAGE-CH-0230</strain>
    </source>
</reference>
<organism evidence="1 2">
    <name type="scientific">Microdochium trichocladiopsis</name>
    <dbReference type="NCBI Taxonomy" id="1682393"/>
    <lineage>
        <taxon>Eukaryota</taxon>
        <taxon>Fungi</taxon>
        <taxon>Dikarya</taxon>
        <taxon>Ascomycota</taxon>
        <taxon>Pezizomycotina</taxon>
        <taxon>Sordariomycetes</taxon>
        <taxon>Xylariomycetidae</taxon>
        <taxon>Xylariales</taxon>
        <taxon>Microdochiaceae</taxon>
        <taxon>Microdochium</taxon>
    </lineage>
</organism>
<dbReference type="AlphaFoldDB" id="A0A9P9BP93"/>